<sequence>MTRTSDTPEATLFPARLIERASSLLEAARARKLRLGTAESCTGGLVSGLLTEIAGSSDVVEGGFVTYSNTAKHLSIGVTEDLIALHGAVSEPVARAMAEGVLDRLPDADVAVAITGVAGPGGGSAAKPVGLVHFAAARRGHPTRHIAHRFADEGRTAIRLRAVEAAIDLLETAITTEPTLTA</sequence>
<evidence type="ECO:0000313" key="3">
    <source>
        <dbReference type="Proteomes" id="UP000537592"/>
    </source>
</evidence>
<dbReference type="Gene3D" id="3.90.950.20">
    <property type="entry name" value="CinA-like"/>
    <property type="match status" value="1"/>
</dbReference>
<protein>
    <submittedName>
        <fullName evidence="2">Nicotinamide-nucleotide amidase</fullName>
        <ecNumber evidence="2">3.5.1.42</ecNumber>
    </submittedName>
</protein>
<dbReference type="InterPro" id="IPR008136">
    <property type="entry name" value="CinA_C"/>
</dbReference>
<name>A0A7W6EGI0_9HYPH</name>
<evidence type="ECO:0000259" key="1">
    <source>
        <dbReference type="Pfam" id="PF02464"/>
    </source>
</evidence>
<dbReference type="SUPFAM" id="SSF142433">
    <property type="entry name" value="CinA-like"/>
    <property type="match status" value="1"/>
</dbReference>
<keyword evidence="3" id="KW-1185">Reference proteome</keyword>
<proteinExistence type="predicted"/>
<dbReference type="AlphaFoldDB" id="A0A7W6EGI0"/>
<dbReference type="GO" id="GO:0019159">
    <property type="term" value="F:nicotinamide-nucleotide amidase activity"/>
    <property type="evidence" value="ECO:0007669"/>
    <property type="project" value="UniProtKB-EC"/>
</dbReference>
<keyword evidence="2" id="KW-0378">Hydrolase</keyword>
<dbReference type="Pfam" id="PF02464">
    <property type="entry name" value="CinA"/>
    <property type="match status" value="1"/>
</dbReference>
<dbReference type="EMBL" id="JACICC010000003">
    <property type="protein sequence ID" value="MBB3809420.1"/>
    <property type="molecule type" value="Genomic_DNA"/>
</dbReference>
<dbReference type="RefSeq" id="WP_183751494.1">
    <property type="nucleotide sequence ID" value="NZ_JACICC010000003.1"/>
</dbReference>
<feature type="domain" description="CinA C-terminal" evidence="1">
    <location>
        <begin position="22"/>
        <end position="172"/>
    </location>
</feature>
<gene>
    <name evidence="2" type="ORF">FHS81_001502</name>
</gene>
<evidence type="ECO:0000313" key="2">
    <source>
        <dbReference type="EMBL" id="MBB3809420.1"/>
    </source>
</evidence>
<dbReference type="InterPro" id="IPR036653">
    <property type="entry name" value="CinA-like_C"/>
</dbReference>
<accession>A0A7W6EGI0</accession>
<dbReference type="NCBIfam" id="TIGR00199">
    <property type="entry name" value="PncC_domain"/>
    <property type="match status" value="1"/>
</dbReference>
<dbReference type="EC" id="3.5.1.42" evidence="2"/>
<reference evidence="2 3" key="1">
    <citation type="submission" date="2020-08" db="EMBL/GenBank/DDBJ databases">
        <title>Genomic Encyclopedia of Type Strains, Phase IV (KMG-IV): sequencing the most valuable type-strain genomes for metagenomic binning, comparative biology and taxonomic classification.</title>
        <authorList>
            <person name="Goeker M."/>
        </authorList>
    </citation>
    <scope>NUCLEOTIDE SEQUENCE [LARGE SCALE GENOMIC DNA]</scope>
    <source>
        <strain evidence="2 3">DSM 28760</strain>
    </source>
</reference>
<organism evidence="2 3">
    <name type="scientific">Pseudochelatococcus contaminans</name>
    <dbReference type="NCBI Taxonomy" id="1538103"/>
    <lineage>
        <taxon>Bacteria</taxon>
        <taxon>Pseudomonadati</taxon>
        <taxon>Pseudomonadota</taxon>
        <taxon>Alphaproteobacteria</taxon>
        <taxon>Hyphomicrobiales</taxon>
        <taxon>Chelatococcaceae</taxon>
        <taxon>Pseudochelatococcus</taxon>
    </lineage>
</organism>
<comment type="caution">
    <text evidence="2">The sequence shown here is derived from an EMBL/GenBank/DDBJ whole genome shotgun (WGS) entry which is preliminary data.</text>
</comment>
<dbReference type="Proteomes" id="UP000537592">
    <property type="component" value="Unassembled WGS sequence"/>
</dbReference>